<gene>
    <name evidence="2" type="ORF">DMC30DRAFT_50261</name>
</gene>
<name>A0A5C5FS01_9BASI</name>
<dbReference type="Proteomes" id="UP000311382">
    <property type="component" value="Unassembled WGS sequence"/>
</dbReference>
<protein>
    <submittedName>
        <fullName evidence="2">Uncharacterized protein</fullName>
    </submittedName>
</protein>
<reference evidence="2 3" key="1">
    <citation type="submission" date="2019-03" db="EMBL/GenBank/DDBJ databases">
        <title>Rhodosporidium diobovatum UCD-FST 08-225 genome sequencing, assembly, and annotation.</title>
        <authorList>
            <person name="Fakankun I.U."/>
            <person name="Fristensky B."/>
            <person name="Levin D.B."/>
        </authorList>
    </citation>
    <scope>NUCLEOTIDE SEQUENCE [LARGE SCALE GENOMIC DNA]</scope>
    <source>
        <strain evidence="2 3">UCD-FST 08-225</strain>
    </source>
</reference>
<dbReference type="AlphaFoldDB" id="A0A5C5FS01"/>
<dbReference type="EMBL" id="SOZI01000134">
    <property type="protein sequence ID" value="TNY18541.1"/>
    <property type="molecule type" value="Genomic_DNA"/>
</dbReference>
<proteinExistence type="predicted"/>
<evidence type="ECO:0000313" key="3">
    <source>
        <dbReference type="Proteomes" id="UP000311382"/>
    </source>
</evidence>
<evidence type="ECO:0000256" key="1">
    <source>
        <dbReference type="SAM" id="MobiDB-lite"/>
    </source>
</evidence>
<evidence type="ECO:0000313" key="2">
    <source>
        <dbReference type="EMBL" id="TNY18541.1"/>
    </source>
</evidence>
<sequence length="202" mass="22124">MRCMRQGWSEGAYLVPWVVTDCPCLAARSWRGVNTRRLASLARYLQSVARSPGFRRGGARMLAGPRHHVWHHGVTTGPLEQAGACHRHSPLLSQVSSVLRTSRTLPRKAMDASRLDVQSASDVREIVCVAESEESGKLLITGSKQALRQPVCVTRNESVPQFHFSSAQAPRQGKRREGRLSSILPQRVSSAAGPPLEAAAEQ</sequence>
<feature type="region of interest" description="Disordered" evidence="1">
    <location>
        <begin position="163"/>
        <end position="202"/>
    </location>
</feature>
<keyword evidence="3" id="KW-1185">Reference proteome</keyword>
<organism evidence="2 3">
    <name type="scientific">Rhodotorula diobovata</name>
    <dbReference type="NCBI Taxonomy" id="5288"/>
    <lineage>
        <taxon>Eukaryota</taxon>
        <taxon>Fungi</taxon>
        <taxon>Dikarya</taxon>
        <taxon>Basidiomycota</taxon>
        <taxon>Pucciniomycotina</taxon>
        <taxon>Microbotryomycetes</taxon>
        <taxon>Sporidiobolales</taxon>
        <taxon>Sporidiobolaceae</taxon>
        <taxon>Rhodotorula</taxon>
    </lineage>
</organism>
<accession>A0A5C5FS01</accession>
<comment type="caution">
    <text evidence="2">The sequence shown here is derived from an EMBL/GenBank/DDBJ whole genome shotgun (WGS) entry which is preliminary data.</text>
</comment>